<dbReference type="GO" id="GO:0005921">
    <property type="term" value="C:gap junction"/>
    <property type="evidence" value="ECO:0007669"/>
    <property type="project" value="UniProtKB-UniRule"/>
</dbReference>
<comment type="similarity">
    <text evidence="9">Belongs to the pannexin family.</text>
</comment>
<name>A0A5B8IM66_HYDVU</name>
<proteinExistence type="evidence at transcript level"/>
<dbReference type="GO" id="GO:0005886">
    <property type="term" value="C:plasma membrane"/>
    <property type="evidence" value="ECO:0007669"/>
    <property type="project" value="UniProtKB-SubCell"/>
</dbReference>
<feature type="transmembrane region" description="Helical" evidence="9">
    <location>
        <begin position="137"/>
        <end position="156"/>
    </location>
</feature>
<keyword evidence="5 9" id="KW-1133">Transmembrane helix</keyword>
<evidence type="ECO:0000256" key="2">
    <source>
        <dbReference type="ARBA" id="ARBA00022448"/>
    </source>
</evidence>
<keyword evidence="7 9" id="KW-0472">Membrane</keyword>
<dbReference type="PANTHER" id="PTHR11893">
    <property type="entry name" value="INNEXIN"/>
    <property type="match status" value="1"/>
</dbReference>
<feature type="transmembrane region" description="Helical" evidence="9">
    <location>
        <begin position="27"/>
        <end position="48"/>
    </location>
</feature>
<feature type="transmembrane region" description="Helical" evidence="9">
    <location>
        <begin position="300"/>
        <end position="322"/>
    </location>
</feature>
<comment type="subcellular location">
    <subcellularLocation>
        <location evidence="1 9">Cell membrane</location>
        <topology evidence="1 9">Multi-pass membrane protein</topology>
    </subcellularLocation>
</comment>
<keyword evidence="2 9" id="KW-0813">Transport</keyword>
<keyword evidence="6 9" id="KW-0406">Ion transport</keyword>
<evidence type="ECO:0000256" key="9">
    <source>
        <dbReference type="RuleBase" id="RU010713"/>
    </source>
</evidence>
<dbReference type="GO" id="GO:0034220">
    <property type="term" value="P:monoatomic ion transmembrane transport"/>
    <property type="evidence" value="ECO:0007669"/>
    <property type="project" value="UniProtKB-KW"/>
</dbReference>
<accession>A0A5B8IM66</accession>
<dbReference type="PROSITE" id="PS51013">
    <property type="entry name" value="PANNEXIN"/>
    <property type="match status" value="1"/>
</dbReference>
<dbReference type="InterPro" id="IPR000990">
    <property type="entry name" value="Innexin"/>
</dbReference>
<evidence type="ECO:0000256" key="7">
    <source>
        <dbReference type="ARBA" id="ARBA00023136"/>
    </source>
</evidence>
<dbReference type="OrthoDB" id="6020519at2759"/>
<gene>
    <name evidence="10" type="primary">INX9</name>
    <name evidence="9" type="synonym">inx</name>
</gene>
<evidence type="ECO:0000256" key="5">
    <source>
        <dbReference type="ARBA" id="ARBA00022989"/>
    </source>
</evidence>
<organism evidence="10">
    <name type="scientific">Hydra vulgaris</name>
    <name type="common">Hydra</name>
    <name type="synonym">Hydra attenuata</name>
    <dbReference type="NCBI Taxonomy" id="6087"/>
    <lineage>
        <taxon>Eukaryota</taxon>
        <taxon>Metazoa</taxon>
        <taxon>Cnidaria</taxon>
        <taxon>Hydrozoa</taxon>
        <taxon>Hydroidolina</taxon>
        <taxon>Anthoathecata</taxon>
        <taxon>Aplanulata</taxon>
        <taxon>Hydridae</taxon>
        <taxon>Hydra</taxon>
    </lineage>
</organism>
<evidence type="ECO:0000313" key="10">
    <source>
        <dbReference type="EMBL" id="QDX46982.1"/>
    </source>
</evidence>
<comment type="function">
    <text evidence="9">Structural component of the gap junctions.</text>
</comment>
<keyword evidence="3" id="KW-1003">Cell membrane</keyword>
<sequence>MSLITGSIKSILTIKIKHRHDSFSDQISRIFVAKMFLVASLVVGVDWFHDTVFCVLPKNSKMSENFVHSACWIQGFYIYPQMESFINESAYHGIPQYVELDGISNEGNFLCKTVKKLYERNTNCNPMERHYFAHFQWMPFYIASLAVLFYVPYFLFRIVNSDMISLQLHMKISEIDSEEIVQNYFNHHVNSKSKMRLRIVFNVIIKCMYVFVNLFAFKVLNVLLNGQFINYGMSWAKWLIQNASVQYAKGFAATPGNKMLPTFGFCDIHELALDGHYATENKNKVICEISSNILYQYAMVLLWFVLVFGIFVSIVGLLENIFTHILTAYWKSKPPCGSNNIYRYLTFRECEYLAYIRNKNFAVFGNVVRIIAAKNCLLKSVIPLHLIAQKVANNRVITKSVNGFNNSSLDDIGDCSPEELNFFRSTDHEMTKMKFKDRMKAETKYALLDDLLSGGL</sequence>
<feature type="transmembrane region" description="Helical" evidence="9">
    <location>
        <begin position="199"/>
        <end position="224"/>
    </location>
</feature>
<protein>
    <recommendedName>
        <fullName evidence="9">Innexin</fullName>
    </recommendedName>
</protein>
<dbReference type="GO" id="GO:0005243">
    <property type="term" value="F:gap junction channel activity"/>
    <property type="evidence" value="ECO:0007669"/>
    <property type="project" value="TreeGrafter"/>
</dbReference>
<evidence type="ECO:0000256" key="8">
    <source>
        <dbReference type="ARBA" id="ARBA00023303"/>
    </source>
</evidence>
<keyword evidence="8 9" id="KW-0407">Ion channel</keyword>
<evidence type="ECO:0000256" key="3">
    <source>
        <dbReference type="ARBA" id="ARBA00022475"/>
    </source>
</evidence>
<dbReference type="Pfam" id="PF00876">
    <property type="entry name" value="Innexin"/>
    <property type="match status" value="1"/>
</dbReference>
<evidence type="ECO:0000256" key="1">
    <source>
        <dbReference type="ARBA" id="ARBA00004651"/>
    </source>
</evidence>
<dbReference type="EMBL" id="MK376924">
    <property type="protein sequence ID" value="QDX46982.1"/>
    <property type="molecule type" value="mRNA"/>
</dbReference>
<dbReference type="AlphaFoldDB" id="A0A5B8IM66"/>
<keyword evidence="4 9" id="KW-0812">Transmembrane</keyword>
<evidence type="ECO:0000256" key="6">
    <source>
        <dbReference type="ARBA" id="ARBA00023065"/>
    </source>
</evidence>
<reference evidence="10" key="1">
    <citation type="submission" date="2019-01" db="EMBL/GenBank/DDBJ databases">
        <title>Stem cell differentiation trajectories in Hydra resolved at single-cell resolution.</title>
        <authorList>
            <person name="Siebert S."/>
            <person name="Farrell J.A."/>
            <person name="Cazet J.F."/>
            <person name="Abeykoon Y.L."/>
            <person name="Primack A.S."/>
            <person name="Schnitzler C.E."/>
            <person name="Juliano C.E."/>
        </authorList>
    </citation>
    <scope>NUCLEOTIDE SEQUENCE</scope>
    <source>
        <strain evidence="10">AEP</strain>
        <tissue evidence="10">Whole organism</tissue>
    </source>
</reference>
<evidence type="ECO:0000256" key="4">
    <source>
        <dbReference type="ARBA" id="ARBA00022692"/>
    </source>
</evidence>
<dbReference type="PANTHER" id="PTHR11893:SF36">
    <property type="entry name" value="INNEXIN-5"/>
    <property type="match status" value="1"/>
</dbReference>